<organism evidence="2 3">
    <name type="scientific">Streptomyces spirodelae</name>
    <dbReference type="NCBI Taxonomy" id="2812904"/>
    <lineage>
        <taxon>Bacteria</taxon>
        <taxon>Bacillati</taxon>
        <taxon>Actinomycetota</taxon>
        <taxon>Actinomycetes</taxon>
        <taxon>Kitasatosporales</taxon>
        <taxon>Streptomycetaceae</taxon>
        <taxon>Streptomyces</taxon>
    </lineage>
</organism>
<name>A0ABS3X3F8_9ACTN</name>
<reference evidence="2 3" key="1">
    <citation type="submission" date="2021-02" db="EMBL/GenBank/DDBJ databases">
        <title>Streptomyces spirodelae sp. nov., isolated from duckweed.</title>
        <authorList>
            <person name="Saimee Y."/>
            <person name="Duangmal K."/>
        </authorList>
    </citation>
    <scope>NUCLEOTIDE SEQUENCE [LARGE SCALE GENOMIC DNA]</scope>
    <source>
        <strain evidence="2 3">DW4-2</strain>
    </source>
</reference>
<evidence type="ECO:0000256" key="1">
    <source>
        <dbReference type="SAM" id="MobiDB-lite"/>
    </source>
</evidence>
<evidence type="ECO:0000313" key="2">
    <source>
        <dbReference type="EMBL" id="MBO8189637.1"/>
    </source>
</evidence>
<dbReference type="RefSeq" id="WP_209268395.1">
    <property type="nucleotide sequence ID" value="NZ_JAFFZN010000038.1"/>
</dbReference>
<keyword evidence="3" id="KW-1185">Reference proteome</keyword>
<evidence type="ECO:0000313" key="3">
    <source>
        <dbReference type="Proteomes" id="UP001518976"/>
    </source>
</evidence>
<sequence length="115" mass="12337">MRQLLKGVGPLPPPTPGGPIRHGGPHRPSRSAELLEVRATRISPADFQVKLAASYLANTDKGRNSLLLGADALLDDLVYPTRAPVFEAALQKVGRHLGFDSQRPERTLGNGPDVL</sequence>
<feature type="region of interest" description="Disordered" evidence="1">
    <location>
        <begin position="1"/>
        <end position="30"/>
    </location>
</feature>
<dbReference type="Proteomes" id="UP001518976">
    <property type="component" value="Unassembled WGS sequence"/>
</dbReference>
<comment type="caution">
    <text evidence="2">The sequence shown here is derived from an EMBL/GenBank/DDBJ whole genome shotgun (WGS) entry which is preliminary data.</text>
</comment>
<protein>
    <submittedName>
        <fullName evidence="2">Uncharacterized protein</fullName>
    </submittedName>
</protein>
<proteinExistence type="predicted"/>
<accession>A0ABS3X3F8</accession>
<gene>
    <name evidence="2" type="ORF">JW592_29965</name>
</gene>
<dbReference type="EMBL" id="JAFFZN010000038">
    <property type="protein sequence ID" value="MBO8189637.1"/>
    <property type="molecule type" value="Genomic_DNA"/>
</dbReference>